<sequence length="229" mass="25173">MKSTYSGRRSAIITGMLLLAGIVAGIFSVVPVVDGEDYIAKAFTYKNQVLIGSFFQLLMVVAYVGVPIMIYPILSQHNKIFALGSVAFGIISGVFIIIGVIILLLLLTLSQEFVKVGNLDVSYFRTIGGLLQAGRDLVNHMATTLTFVLAMLLLNFAFYQSKLIPSWLSVWGVLGSTLSIMASLLFMVRFIGLDSIYMMLNIPIAFQQFVLAIWFIVGFNPTIQHSNSN</sequence>
<comment type="caution">
    <text evidence="2">The sequence shown here is derived from an EMBL/GenBank/DDBJ whole genome shotgun (WGS) entry which is preliminary data.</text>
</comment>
<dbReference type="InterPro" id="IPR025495">
    <property type="entry name" value="DUF4386"/>
</dbReference>
<feature type="transmembrane region" description="Helical" evidence="1">
    <location>
        <begin position="12"/>
        <end position="33"/>
    </location>
</feature>
<feature type="transmembrane region" description="Helical" evidence="1">
    <location>
        <begin position="137"/>
        <end position="158"/>
    </location>
</feature>
<keyword evidence="1" id="KW-0812">Transmembrane</keyword>
<evidence type="ECO:0000313" key="2">
    <source>
        <dbReference type="EMBL" id="MBM7583590.1"/>
    </source>
</evidence>
<dbReference type="Pfam" id="PF14329">
    <property type="entry name" value="DUF4386"/>
    <property type="match status" value="1"/>
</dbReference>
<keyword evidence="1" id="KW-1133">Transmembrane helix</keyword>
<organism evidence="2 3">
    <name type="scientific">Rossellomorea pakistanensis</name>
    <dbReference type="NCBI Taxonomy" id="992288"/>
    <lineage>
        <taxon>Bacteria</taxon>
        <taxon>Bacillati</taxon>
        <taxon>Bacillota</taxon>
        <taxon>Bacilli</taxon>
        <taxon>Bacillales</taxon>
        <taxon>Bacillaceae</taxon>
        <taxon>Rossellomorea</taxon>
    </lineage>
</organism>
<dbReference type="EMBL" id="JAFBDZ010000001">
    <property type="protein sequence ID" value="MBM7583590.1"/>
    <property type="molecule type" value="Genomic_DNA"/>
</dbReference>
<accession>A0ABS2N702</accession>
<proteinExistence type="predicted"/>
<feature type="transmembrane region" description="Helical" evidence="1">
    <location>
        <begin position="170"/>
        <end position="191"/>
    </location>
</feature>
<dbReference type="Proteomes" id="UP001646157">
    <property type="component" value="Unassembled WGS sequence"/>
</dbReference>
<keyword evidence="1" id="KW-0472">Membrane</keyword>
<feature type="transmembrane region" description="Helical" evidence="1">
    <location>
        <begin position="197"/>
        <end position="219"/>
    </location>
</feature>
<keyword evidence="3" id="KW-1185">Reference proteome</keyword>
<name>A0ABS2N702_9BACI</name>
<feature type="transmembrane region" description="Helical" evidence="1">
    <location>
        <begin position="86"/>
        <end position="109"/>
    </location>
</feature>
<evidence type="ECO:0000313" key="3">
    <source>
        <dbReference type="Proteomes" id="UP001646157"/>
    </source>
</evidence>
<reference evidence="2 3" key="1">
    <citation type="submission" date="2021-01" db="EMBL/GenBank/DDBJ databases">
        <title>Genomic Encyclopedia of Type Strains, Phase IV (KMG-IV): sequencing the most valuable type-strain genomes for metagenomic binning, comparative biology and taxonomic classification.</title>
        <authorList>
            <person name="Goeker M."/>
        </authorList>
    </citation>
    <scope>NUCLEOTIDE SEQUENCE [LARGE SCALE GENOMIC DNA]</scope>
    <source>
        <strain evidence="2 3">DSM 24834</strain>
    </source>
</reference>
<gene>
    <name evidence="2" type="ORF">JOC86_000127</name>
</gene>
<evidence type="ECO:0000256" key="1">
    <source>
        <dbReference type="SAM" id="Phobius"/>
    </source>
</evidence>
<feature type="transmembrane region" description="Helical" evidence="1">
    <location>
        <begin position="53"/>
        <end position="74"/>
    </location>
</feature>
<protein>
    <submittedName>
        <fullName evidence="2">MFS family permease</fullName>
    </submittedName>
</protein>
<dbReference type="RefSeq" id="WP_338021692.1">
    <property type="nucleotide sequence ID" value="NZ_JAFBDZ010000001.1"/>
</dbReference>